<protein>
    <submittedName>
        <fullName evidence="2">Uncharacterized protein</fullName>
    </submittedName>
</protein>
<dbReference type="KEGG" id="mgl:MGL_3906"/>
<dbReference type="InParanoid" id="A8QBF1"/>
<accession>A8QBF1</accession>
<reference evidence="2 3" key="1">
    <citation type="journal article" date="2007" name="Proc. Natl. Acad. Sci. U.S.A.">
        <title>Dandruff-associated Malassezia genomes reveal convergent and divergent virulence traits shared with plant and human fungal pathogens.</title>
        <authorList>
            <person name="Xu J."/>
            <person name="Saunders C.W."/>
            <person name="Hu P."/>
            <person name="Grant R.A."/>
            <person name="Boekhout T."/>
            <person name="Kuramae E.E."/>
            <person name="Kronstad J.W."/>
            <person name="Deangelis Y.M."/>
            <person name="Reeder N.L."/>
            <person name="Johnstone K.R."/>
            <person name="Leland M."/>
            <person name="Fieno A.M."/>
            <person name="Begley W.M."/>
            <person name="Sun Y."/>
            <person name="Lacey M.P."/>
            <person name="Chaudhary T."/>
            <person name="Keough T."/>
            <person name="Chu L."/>
            <person name="Sears R."/>
            <person name="Yuan B."/>
            <person name="Dawson T.L.Jr."/>
        </authorList>
    </citation>
    <scope>NUCLEOTIDE SEQUENCE [LARGE SCALE GENOMIC DNA]</scope>
    <source>
        <strain evidence="3">ATCC MYA-4612 / CBS 7966</strain>
    </source>
</reference>
<proteinExistence type="predicted"/>
<dbReference type="VEuPathDB" id="FungiDB:MGL_3906"/>
<dbReference type="GeneID" id="5853218"/>
<organism evidence="2 3">
    <name type="scientific">Malassezia globosa (strain ATCC MYA-4612 / CBS 7966)</name>
    <name type="common">Dandruff-associated fungus</name>
    <dbReference type="NCBI Taxonomy" id="425265"/>
    <lineage>
        <taxon>Eukaryota</taxon>
        <taxon>Fungi</taxon>
        <taxon>Dikarya</taxon>
        <taxon>Basidiomycota</taxon>
        <taxon>Ustilaginomycotina</taxon>
        <taxon>Malasseziomycetes</taxon>
        <taxon>Malasseziales</taxon>
        <taxon>Malasseziaceae</taxon>
        <taxon>Malassezia</taxon>
    </lineage>
</organism>
<feature type="compositionally biased region" description="Acidic residues" evidence="1">
    <location>
        <begin position="51"/>
        <end position="65"/>
    </location>
</feature>
<dbReference type="EMBL" id="AAYY01000016">
    <property type="protein sequence ID" value="EDP41698.1"/>
    <property type="molecule type" value="Genomic_DNA"/>
</dbReference>
<keyword evidence="3" id="KW-1185">Reference proteome</keyword>
<name>A8QBF1_MALGO</name>
<feature type="region of interest" description="Disordered" evidence="1">
    <location>
        <begin position="1"/>
        <end position="65"/>
    </location>
</feature>
<dbReference type="RefSeq" id="XP_001728912.1">
    <property type="nucleotide sequence ID" value="XM_001728860.1"/>
</dbReference>
<gene>
    <name evidence="2" type="ORF">MGL_3906</name>
</gene>
<comment type="caution">
    <text evidence="2">The sequence shown here is derived from an EMBL/GenBank/DDBJ whole genome shotgun (WGS) entry which is preliminary data.</text>
</comment>
<feature type="compositionally biased region" description="Basic and acidic residues" evidence="1">
    <location>
        <begin position="1"/>
        <end position="16"/>
    </location>
</feature>
<sequence length="65" mass="7063">MEDRPASALATDKKLSSEPTTPPANGFTAQKHDQAQDTDEEHASKATPSAAEDDEYINNPFDDED</sequence>
<evidence type="ECO:0000256" key="1">
    <source>
        <dbReference type="SAM" id="MobiDB-lite"/>
    </source>
</evidence>
<evidence type="ECO:0000313" key="3">
    <source>
        <dbReference type="Proteomes" id="UP000008837"/>
    </source>
</evidence>
<evidence type="ECO:0000313" key="2">
    <source>
        <dbReference type="EMBL" id="EDP41698.1"/>
    </source>
</evidence>
<dbReference type="Proteomes" id="UP000008837">
    <property type="component" value="Unassembled WGS sequence"/>
</dbReference>
<dbReference type="AlphaFoldDB" id="A8QBF1"/>